<evidence type="ECO:0000313" key="2">
    <source>
        <dbReference type="EnsemblPlants" id="OGLUM06G12170.1"/>
    </source>
</evidence>
<evidence type="ECO:0000313" key="3">
    <source>
        <dbReference type="Proteomes" id="UP000026961"/>
    </source>
</evidence>
<dbReference type="HOGENOM" id="CLU_1484187_0_0_1"/>
<protein>
    <submittedName>
        <fullName evidence="2">Uncharacterized protein</fullName>
    </submittedName>
</protein>
<feature type="compositionally biased region" description="Basic and acidic residues" evidence="1">
    <location>
        <begin position="1"/>
        <end position="11"/>
    </location>
</feature>
<name>A0A0E0A8A7_9ORYZ</name>
<reference evidence="2" key="1">
    <citation type="submission" date="2015-04" db="UniProtKB">
        <authorList>
            <consortium name="EnsemblPlants"/>
        </authorList>
    </citation>
    <scope>IDENTIFICATION</scope>
</reference>
<dbReference type="Gramene" id="OGLUM06G12170.1">
    <property type="protein sequence ID" value="OGLUM06G12170.1"/>
    <property type="gene ID" value="OGLUM06G12170"/>
</dbReference>
<dbReference type="STRING" id="40148.A0A0E0A8A7"/>
<sequence length="177" mass="18355">MEQQRLDEGVRRLQRGKKGPSASPPLALVAASTTTTANLGELGGAMAEELRGDGSVAGGLGRASREMDLSLASSWEEDPSPESSGGGRSVAGKLVGGSREVDPSLEILGDATGELRAGRSITCKLEGGRSIADNELRQGMAHALDVALSRQPSISPISAHRRGHVGRLKLCLVSCRC</sequence>
<proteinExistence type="predicted"/>
<organism evidence="2">
    <name type="scientific">Oryza glumipatula</name>
    <dbReference type="NCBI Taxonomy" id="40148"/>
    <lineage>
        <taxon>Eukaryota</taxon>
        <taxon>Viridiplantae</taxon>
        <taxon>Streptophyta</taxon>
        <taxon>Embryophyta</taxon>
        <taxon>Tracheophyta</taxon>
        <taxon>Spermatophyta</taxon>
        <taxon>Magnoliopsida</taxon>
        <taxon>Liliopsida</taxon>
        <taxon>Poales</taxon>
        <taxon>Poaceae</taxon>
        <taxon>BOP clade</taxon>
        <taxon>Oryzoideae</taxon>
        <taxon>Oryzeae</taxon>
        <taxon>Oryzinae</taxon>
        <taxon>Oryza</taxon>
    </lineage>
</organism>
<dbReference type="AlphaFoldDB" id="A0A0E0A8A7"/>
<reference evidence="2" key="2">
    <citation type="submission" date="2018-05" db="EMBL/GenBank/DDBJ databases">
        <title>OgluRS3 (Oryza glumaepatula Reference Sequence Version 3).</title>
        <authorList>
            <person name="Zhang J."/>
            <person name="Kudrna D."/>
            <person name="Lee S."/>
            <person name="Talag J."/>
            <person name="Welchert J."/>
            <person name="Wing R.A."/>
        </authorList>
    </citation>
    <scope>NUCLEOTIDE SEQUENCE [LARGE SCALE GENOMIC DNA]</scope>
</reference>
<evidence type="ECO:0000256" key="1">
    <source>
        <dbReference type="SAM" id="MobiDB-lite"/>
    </source>
</evidence>
<accession>A0A0E0A8A7</accession>
<feature type="region of interest" description="Disordered" evidence="1">
    <location>
        <begin position="68"/>
        <end position="97"/>
    </location>
</feature>
<dbReference type="EnsemblPlants" id="OGLUM06G12170.1">
    <property type="protein sequence ID" value="OGLUM06G12170.1"/>
    <property type="gene ID" value="OGLUM06G12170"/>
</dbReference>
<feature type="region of interest" description="Disordered" evidence="1">
    <location>
        <begin position="1"/>
        <end position="28"/>
    </location>
</feature>
<keyword evidence="3" id="KW-1185">Reference proteome</keyword>
<dbReference type="Proteomes" id="UP000026961">
    <property type="component" value="Chromosome 6"/>
</dbReference>